<accession>A0A271K6J6</accession>
<sequence length="90" mass="10162">MEPKKPKSQLPEPRQLNITQLAAYLGYSREHVSRNLGAWGFERTPKSSAARPKFLVEDADHYLKHGTARPPIFTAPSDHMLKHGEPEGGW</sequence>
<feature type="region of interest" description="Disordered" evidence="1">
    <location>
        <begin position="66"/>
        <end position="90"/>
    </location>
</feature>
<name>A0A271K6J6_9HYPH</name>
<evidence type="ECO:0000256" key="1">
    <source>
        <dbReference type="SAM" id="MobiDB-lite"/>
    </source>
</evidence>
<dbReference type="Proteomes" id="UP000215931">
    <property type="component" value="Unassembled WGS sequence"/>
</dbReference>
<proteinExistence type="predicted"/>
<comment type="caution">
    <text evidence="2">The sequence shown here is derived from an EMBL/GenBank/DDBJ whole genome shotgun (WGS) entry which is preliminary data.</text>
</comment>
<dbReference type="EMBL" id="NPKH01000041">
    <property type="protein sequence ID" value="PAP91388.1"/>
    <property type="molecule type" value="Genomic_DNA"/>
</dbReference>
<reference evidence="2 3" key="1">
    <citation type="submission" date="2017-08" db="EMBL/GenBank/DDBJ databases">
        <title>Mesorhizobium wenxinae sp. nov., a novel rhizobial species isolated from root nodules of chickpea (Cicer arietinum L.).</title>
        <authorList>
            <person name="Zhang J."/>
        </authorList>
    </citation>
    <scope>NUCLEOTIDE SEQUENCE [LARGE SCALE GENOMIC DNA]</scope>
    <source>
        <strain evidence="3">WYCCWR 10019</strain>
    </source>
</reference>
<keyword evidence="3" id="KW-1185">Reference proteome</keyword>
<protein>
    <recommendedName>
        <fullName evidence="4">DNA-binding protein</fullName>
    </recommendedName>
</protein>
<feature type="compositionally biased region" description="Basic and acidic residues" evidence="1">
    <location>
        <begin position="79"/>
        <end position="90"/>
    </location>
</feature>
<evidence type="ECO:0008006" key="4">
    <source>
        <dbReference type="Google" id="ProtNLM"/>
    </source>
</evidence>
<organism evidence="2 3">
    <name type="scientific">Mesorhizobium wenxiniae</name>
    <dbReference type="NCBI Taxonomy" id="2014805"/>
    <lineage>
        <taxon>Bacteria</taxon>
        <taxon>Pseudomonadati</taxon>
        <taxon>Pseudomonadota</taxon>
        <taxon>Alphaproteobacteria</taxon>
        <taxon>Hyphomicrobiales</taxon>
        <taxon>Phyllobacteriaceae</taxon>
        <taxon>Mesorhizobium</taxon>
    </lineage>
</organism>
<evidence type="ECO:0000313" key="2">
    <source>
        <dbReference type="EMBL" id="PAP91388.1"/>
    </source>
</evidence>
<dbReference type="RefSeq" id="WP_095521915.1">
    <property type="nucleotide sequence ID" value="NZ_NPKH01000041.1"/>
</dbReference>
<evidence type="ECO:0000313" key="3">
    <source>
        <dbReference type="Proteomes" id="UP000215931"/>
    </source>
</evidence>
<dbReference type="AlphaFoldDB" id="A0A271K6J6"/>
<gene>
    <name evidence="2" type="ORF">CIT31_32450</name>
</gene>